<dbReference type="PANTHER" id="PTHR43253:SF1">
    <property type="entry name" value="TRICORN PROTEASE HOMOLOG 2-RELATED"/>
    <property type="match status" value="1"/>
</dbReference>
<evidence type="ECO:0000256" key="6">
    <source>
        <dbReference type="ARBA" id="ARBA00022825"/>
    </source>
</evidence>
<gene>
    <name evidence="12" type="ORF">AAK873_04310</name>
</gene>
<dbReference type="SUPFAM" id="SSF50156">
    <property type="entry name" value="PDZ domain-like"/>
    <property type="match status" value="1"/>
</dbReference>
<evidence type="ECO:0000256" key="4">
    <source>
        <dbReference type="ARBA" id="ARBA00022670"/>
    </source>
</evidence>
<evidence type="ECO:0000256" key="5">
    <source>
        <dbReference type="ARBA" id="ARBA00022801"/>
    </source>
</evidence>
<dbReference type="Pfam" id="PF03572">
    <property type="entry name" value="Peptidase_S41"/>
    <property type="match status" value="1"/>
</dbReference>
<comment type="subcellular location">
    <subcellularLocation>
        <location evidence="1 7">Cytoplasm</location>
    </subcellularLocation>
</comment>
<proteinExistence type="inferred from homology"/>
<dbReference type="InterPro" id="IPR012393">
    <property type="entry name" value="Tricorn_protease"/>
</dbReference>
<dbReference type="Gene3D" id="3.30.750.44">
    <property type="match status" value="1"/>
</dbReference>
<feature type="chain" id="PRO_5046987224" description="Tricorn protease homolog" evidence="9">
    <location>
        <begin position="20"/>
        <end position="1089"/>
    </location>
</feature>
<accession>A0ABV4CTY3</accession>
<dbReference type="Pfam" id="PF26549">
    <property type="entry name" value="Tricorn_N"/>
    <property type="match status" value="1"/>
</dbReference>
<reference evidence="12 13" key="1">
    <citation type="submission" date="2024-03" db="EMBL/GenBank/DDBJ databases">
        <title>Mouse gut bacterial collection (mGBC) of GemPharmatech.</title>
        <authorList>
            <person name="He Y."/>
            <person name="Dong L."/>
            <person name="Wu D."/>
            <person name="Gao X."/>
            <person name="Lin Z."/>
        </authorList>
    </citation>
    <scope>NUCLEOTIDE SEQUENCE [LARGE SCALE GENOMIC DNA]</scope>
    <source>
        <strain evidence="12 13">54-13</strain>
    </source>
</reference>
<dbReference type="InterPro" id="IPR036034">
    <property type="entry name" value="PDZ_sf"/>
</dbReference>
<dbReference type="InterPro" id="IPR028204">
    <property type="entry name" value="Tricorn_C1"/>
</dbReference>
<comment type="function">
    <text evidence="7">Degrades oligopeptides.</text>
</comment>
<dbReference type="Proteomes" id="UP001565200">
    <property type="component" value="Unassembled WGS sequence"/>
</dbReference>
<feature type="domain" description="Tail specific protease" evidence="10">
    <location>
        <begin position="904"/>
        <end position="1059"/>
    </location>
</feature>
<dbReference type="SUPFAM" id="SSF69304">
    <property type="entry name" value="Tricorn protease N-terminal domain"/>
    <property type="match status" value="2"/>
</dbReference>
<dbReference type="RefSeq" id="WP_121700318.1">
    <property type="nucleotide sequence ID" value="NZ_JBCLPP010000009.1"/>
</dbReference>
<evidence type="ECO:0000259" key="11">
    <source>
        <dbReference type="Pfam" id="PF14684"/>
    </source>
</evidence>
<evidence type="ECO:0000256" key="8">
    <source>
        <dbReference type="SAM" id="MobiDB-lite"/>
    </source>
</evidence>
<keyword evidence="9" id="KW-0732">Signal</keyword>
<dbReference type="Gene3D" id="3.90.226.10">
    <property type="entry name" value="2-enoyl-CoA Hydratase, Chain A, domain 1"/>
    <property type="match status" value="1"/>
</dbReference>
<dbReference type="EMBL" id="JBCLPP010000009">
    <property type="protein sequence ID" value="MEY8244844.1"/>
    <property type="molecule type" value="Genomic_DNA"/>
</dbReference>
<evidence type="ECO:0000313" key="12">
    <source>
        <dbReference type="EMBL" id="MEY8244844.1"/>
    </source>
</evidence>
<feature type="signal peptide" evidence="9">
    <location>
        <begin position="1"/>
        <end position="19"/>
    </location>
</feature>
<keyword evidence="4 7" id="KW-0645">Protease</keyword>
<sequence length="1089" mass="121648">MKKIFLSLAAASIAVSVSAVTPLWMRDVKLSPDGSSIAFTYKGDIYKVGVKGGEAVRLTTRDSYESVPVWSPDGKSIAFASDRNGSQDVYVMPASGGTARRLTFNSANELPEAFTPDGKYVLFSAAIQDPATSALFPSGRLTEVYKVPVGGGRIEQLLATPAQMISYAPDGSFFLYQDQKGFEDEWRKHHTSSVTRDVWMYDVVSGKHKNLTSRAGEDRNPVLSADGSTVYFLSERDGKTFNVYSFPLADPSEVTRITDFSTHPVRFLSQGKNGTLVFTYDGEIYTKSGSASPVKVPINITLDEENQVGKLNVSRSSGAVVSPDGKQVAFVNRGEIFVTSVEYPTTKQITNTPAAEGQITWGDDNRTLVYSSLRDGHANLYRAKIARKDDLNFANATAIDEEPLFDGKDGVERTYPQFSPDGKELAFIQDRNKLMIMNVDTKKVRMVLDGSTYPERNGGFDYSWSPDGNWMAFELTNNGHEPYCDVAVVNTHGTPKVTNITRSSYFDSAPQWVFDGNAIAFVSDRYGMRSHASWGSQEDVMLVFMNQDAYDKYRLSKEDYELLKELEKQQKADKEKAEKEKNKDKKKDDKDKKDDAAKDDKKDINVQLDGLADRIVRVTPNSSSLGGLIVTKDGETLYYLTSFDDGYDLWKIDLRKRDARMVNKLGGYAMDLQTDKDGNAIYLLGGSSMKKMSIPSESMKPIAFSGVMELDPAAEREFMFDYVKQEAKQRFYRTDMHGVNWDKMTKAYRKFLPHINNNYDFAEMLSELLGELNASHTGGRYRGSAAADRTASLGLLYDWTFDGAGLRVAEIIEKGPFGHADTRMKPGVVIEKINGRPINAKDDYTPLFNNISGKKTLVSLYDPAAGERWDEVVLPVSSGVMSDLLYRRWVKQRAADVDKWSGGRLGYVHIESMDDASYRTIYTDLLGKYIDKEGIVIDTRWNGGGRLHEDIEVLFSGDKYLTQVIRGVDVCDMPSRRWNKPSIMVQCEANYSNAHGTPWVYKHKKLGKLVGMPVPGTMTSVNWITMQDPTLVFGVPVIGYRTAEGNYLENSQLEPDIKVSNDPSVIITGEDEQLHRAVDELLKDIDSKK</sequence>
<keyword evidence="5 7" id="KW-0378">Hydrolase</keyword>
<comment type="similarity">
    <text evidence="2 7">Belongs to the peptidase S41B family.</text>
</comment>
<evidence type="ECO:0000256" key="7">
    <source>
        <dbReference type="PIRNR" id="PIRNR036421"/>
    </source>
</evidence>
<feature type="domain" description="Tricorn protease C1" evidence="11">
    <location>
        <begin position="712"/>
        <end position="770"/>
    </location>
</feature>
<protein>
    <recommendedName>
        <fullName evidence="7">Tricorn protease homolog</fullName>
        <ecNumber evidence="7">3.4.21.-</ecNumber>
    </recommendedName>
</protein>
<dbReference type="InterPro" id="IPR011042">
    <property type="entry name" value="6-blade_b-propeller_TolB-like"/>
</dbReference>
<dbReference type="InterPro" id="IPR029045">
    <property type="entry name" value="ClpP/crotonase-like_dom_sf"/>
</dbReference>
<evidence type="ECO:0000259" key="10">
    <source>
        <dbReference type="Pfam" id="PF03572"/>
    </source>
</evidence>
<evidence type="ECO:0000256" key="3">
    <source>
        <dbReference type="ARBA" id="ARBA00022490"/>
    </source>
</evidence>
<evidence type="ECO:0000256" key="9">
    <source>
        <dbReference type="SAM" id="SignalP"/>
    </source>
</evidence>
<comment type="caution">
    <text evidence="12">The sequence shown here is derived from an EMBL/GenBank/DDBJ whole genome shotgun (WGS) entry which is preliminary data.</text>
</comment>
<dbReference type="Gene3D" id="2.120.10.30">
    <property type="entry name" value="TolB, C-terminal domain"/>
    <property type="match status" value="1"/>
</dbReference>
<dbReference type="EC" id="3.4.21.-" evidence="7"/>
<dbReference type="Pfam" id="PF26550">
    <property type="entry name" value="Tricorn_2nd"/>
    <property type="match status" value="1"/>
</dbReference>
<dbReference type="Gene3D" id="2.120.10.60">
    <property type="entry name" value="Tricorn protease N-terminal domain"/>
    <property type="match status" value="2"/>
</dbReference>
<keyword evidence="3 7" id="KW-0963">Cytoplasm</keyword>
<dbReference type="PIRSF" id="PIRSF036421">
    <property type="entry name" value="Tricorn_protease"/>
    <property type="match status" value="1"/>
</dbReference>
<evidence type="ECO:0000313" key="13">
    <source>
        <dbReference type="Proteomes" id="UP001565200"/>
    </source>
</evidence>
<dbReference type="PANTHER" id="PTHR43253">
    <property type="entry name" value="TRICORN PROTEASE HOMOLOG 2-RELATED"/>
    <property type="match status" value="1"/>
</dbReference>
<keyword evidence="13" id="KW-1185">Reference proteome</keyword>
<dbReference type="SUPFAM" id="SSF52096">
    <property type="entry name" value="ClpP/crotonase"/>
    <property type="match status" value="1"/>
</dbReference>
<keyword evidence="6 7" id="KW-0720">Serine protease</keyword>
<dbReference type="CDD" id="cd07562">
    <property type="entry name" value="Peptidase_S41_TRI"/>
    <property type="match status" value="1"/>
</dbReference>
<feature type="region of interest" description="Disordered" evidence="8">
    <location>
        <begin position="570"/>
        <end position="599"/>
    </location>
</feature>
<organism evidence="12 13">
    <name type="scientific">Heminiphilus faecis</name>
    <dbReference type="NCBI Taxonomy" id="2601703"/>
    <lineage>
        <taxon>Bacteria</taxon>
        <taxon>Pseudomonadati</taxon>
        <taxon>Bacteroidota</taxon>
        <taxon>Bacteroidia</taxon>
        <taxon>Bacteroidales</taxon>
        <taxon>Muribaculaceae</taxon>
        <taxon>Heminiphilus</taxon>
    </lineage>
</organism>
<dbReference type="Pfam" id="PF14684">
    <property type="entry name" value="Tricorn_C1"/>
    <property type="match status" value="1"/>
</dbReference>
<name>A0ABV4CTY3_9BACT</name>
<dbReference type="InterPro" id="IPR005151">
    <property type="entry name" value="Tail-specific_protease"/>
</dbReference>
<evidence type="ECO:0000256" key="2">
    <source>
        <dbReference type="ARBA" id="ARBA00008524"/>
    </source>
</evidence>
<evidence type="ECO:0000256" key="1">
    <source>
        <dbReference type="ARBA" id="ARBA00004496"/>
    </source>
</evidence>